<dbReference type="AlphaFoldDB" id="A0ABD1R6N9"/>
<dbReference type="InterPro" id="IPR011050">
    <property type="entry name" value="Pectin_lyase_fold/virulence"/>
</dbReference>
<comment type="similarity">
    <text evidence="2 9">Belongs to the glycosyl hydrolase 28 family.</text>
</comment>
<keyword evidence="4" id="KW-0964">Secreted</keyword>
<evidence type="ECO:0000313" key="11">
    <source>
        <dbReference type="EMBL" id="KAL2483446.1"/>
    </source>
</evidence>
<dbReference type="EMBL" id="JBFOLJ010000013">
    <property type="protein sequence ID" value="KAL2483446.1"/>
    <property type="molecule type" value="Genomic_DNA"/>
</dbReference>
<evidence type="ECO:0000256" key="6">
    <source>
        <dbReference type="ARBA" id="ARBA00023295"/>
    </source>
</evidence>
<evidence type="ECO:0000256" key="4">
    <source>
        <dbReference type="ARBA" id="ARBA00022525"/>
    </source>
</evidence>
<reference evidence="12" key="1">
    <citation type="submission" date="2024-07" db="EMBL/GenBank/DDBJ databases">
        <title>Two chromosome-level genome assemblies of Korean endemic species Abeliophyllum distichum and Forsythia ovata (Oleaceae).</title>
        <authorList>
            <person name="Jang H."/>
        </authorList>
    </citation>
    <scope>NUCLEOTIDE SEQUENCE [LARGE SCALE GENOMIC DNA]</scope>
</reference>
<proteinExistence type="inferred from homology"/>
<feature type="chain" id="PRO_5044756301" evidence="10">
    <location>
        <begin position="26"/>
        <end position="331"/>
    </location>
</feature>
<sequence>MALSSGLGTVLTFFLFFCVFEASDALPQKFFNVMNYGAVADGKTDNSQAFLKAWKYACEYGGRSRVLIPPTTFLLGSVTFQGPCKGSMAFLIKGTLKAPTDSSKFFINTWIGFRYLNDLTVKGGGSLDGQGSAAWGYNDCAQNSQCPPLPTTLRFDFVNNSRVHHLRSINSKNSHFSIFACNNMNISHVKIMAPSNSPNTDGIHIGSSRNIQISRSTIGTGDDCIAMIAGSQNIDIFDVFCGPGHGISIGSLGRDHENDYVQGIHIRNCTFAGTENGVRIKTWSPSLKSLASDMRFEDIFMKNASNPIVIDQEYCPRAPCIPEARTNSLLR</sequence>
<evidence type="ECO:0000256" key="7">
    <source>
        <dbReference type="ARBA" id="ARBA00023316"/>
    </source>
</evidence>
<keyword evidence="6 9" id="KW-0326">Glycosidase</keyword>
<dbReference type="Gene3D" id="2.160.20.10">
    <property type="entry name" value="Single-stranded right-handed beta-helix, Pectin lyase-like"/>
    <property type="match status" value="1"/>
</dbReference>
<comment type="subcellular location">
    <subcellularLocation>
        <location evidence="1">Secreted</location>
        <location evidence="1">Cell wall</location>
    </subcellularLocation>
</comment>
<evidence type="ECO:0000256" key="1">
    <source>
        <dbReference type="ARBA" id="ARBA00004191"/>
    </source>
</evidence>
<keyword evidence="12" id="KW-1185">Reference proteome</keyword>
<keyword evidence="10" id="KW-0732">Signal</keyword>
<dbReference type="PROSITE" id="PS00502">
    <property type="entry name" value="POLYGALACTURONASE"/>
    <property type="match status" value="1"/>
</dbReference>
<protein>
    <submittedName>
        <fullName evidence="11">Pectin lyase-like superfamily protein</fullName>
    </submittedName>
</protein>
<keyword evidence="5 9" id="KW-0378">Hydrolase</keyword>
<dbReference type="Proteomes" id="UP001604277">
    <property type="component" value="Unassembled WGS sequence"/>
</dbReference>
<accession>A0ABD1R6N9</accession>
<dbReference type="Pfam" id="PF00295">
    <property type="entry name" value="Glyco_hydro_28"/>
    <property type="match status" value="1"/>
</dbReference>
<feature type="signal peptide" evidence="10">
    <location>
        <begin position="1"/>
        <end position="25"/>
    </location>
</feature>
<dbReference type="InterPro" id="IPR012334">
    <property type="entry name" value="Pectin_lyas_fold"/>
</dbReference>
<feature type="active site" evidence="8">
    <location>
        <position position="245"/>
    </location>
</feature>
<evidence type="ECO:0000256" key="10">
    <source>
        <dbReference type="SAM" id="SignalP"/>
    </source>
</evidence>
<keyword evidence="7" id="KW-0961">Cell wall biogenesis/degradation</keyword>
<organism evidence="11 12">
    <name type="scientific">Forsythia ovata</name>
    <dbReference type="NCBI Taxonomy" id="205694"/>
    <lineage>
        <taxon>Eukaryota</taxon>
        <taxon>Viridiplantae</taxon>
        <taxon>Streptophyta</taxon>
        <taxon>Embryophyta</taxon>
        <taxon>Tracheophyta</taxon>
        <taxon>Spermatophyta</taxon>
        <taxon>Magnoliopsida</taxon>
        <taxon>eudicotyledons</taxon>
        <taxon>Gunneridae</taxon>
        <taxon>Pentapetalae</taxon>
        <taxon>asterids</taxon>
        <taxon>lamiids</taxon>
        <taxon>Lamiales</taxon>
        <taxon>Oleaceae</taxon>
        <taxon>Forsythieae</taxon>
        <taxon>Forsythia</taxon>
    </lineage>
</organism>
<name>A0ABD1R6N9_9LAMI</name>
<dbReference type="PANTHER" id="PTHR31375">
    <property type="match status" value="1"/>
</dbReference>
<dbReference type="InterPro" id="IPR006626">
    <property type="entry name" value="PbH1"/>
</dbReference>
<dbReference type="InterPro" id="IPR000743">
    <property type="entry name" value="Glyco_hydro_28"/>
</dbReference>
<dbReference type="GO" id="GO:0071555">
    <property type="term" value="P:cell wall organization"/>
    <property type="evidence" value="ECO:0007669"/>
    <property type="project" value="UniProtKB-KW"/>
</dbReference>
<dbReference type="GO" id="GO:0004553">
    <property type="term" value="F:hydrolase activity, hydrolyzing O-glycosyl compounds"/>
    <property type="evidence" value="ECO:0007669"/>
    <property type="project" value="UniProtKB-ARBA"/>
</dbReference>
<evidence type="ECO:0000256" key="2">
    <source>
        <dbReference type="ARBA" id="ARBA00008834"/>
    </source>
</evidence>
<comment type="caution">
    <text evidence="11">The sequence shown here is derived from an EMBL/GenBank/DDBJ whole genome shotgun (WGS) entry which is preliminary data.</text>
</comment>
<evidence type="ECO:0000256" key="5">
    <source>
        <dbReference type="ARBA" id="ARBA00022801"/>
    </source>
</evidence>
<keyword evidence="3" id="KW-0134">Cell wall</keyword>
<evidence type="ECO:0000256" key="8">
    <source>
        <dbReference type="PROSITE-ProRule" id="PRU10052"/>
    </source>
</evidence>
<evidence type="ECO:0000256" key="9">
    <source>
        <dbReference type="RuleBase" id="RU361169"/>
    </source>
</evidence>
<dbReference type="SUPFAM" id="SSF51126">
    <property type="entry name" value="Pectin lyase-like"/>
    <property type="match status" value="1"/>
</dbReference>
<dbReference type="SMART" id="SM00710">
    <property type="entry name" value="PbH1"/>
    <property type="match status" value="4"/>
</dbReference>
<evidence type="ECO:0000256" key="3">
    <source>
        <dbReference type="ARBA" id="ARBA00022512"/>
    </source>
</evidence>
<dbReference type="FunFam" id="2.160.20.10:FF:000004">
    <property type="entry name" value="Pectin lyase-like superfamily protein"/>
    <property type="match status" value="1"/>
</dbReference>
<gene>
    <name evidence="11" type="ORF">Fot_44890</name>
</gene>
<evidence type="ECO:0000313" key="12">
    <source>
        <dbReference type="Proteomes" id="UP001604277"/>
    </source>
</evidence>